<dbReference type="SUPFAM" id="SSF55729">
    <property type="entry name" value="Acyl-CoA N-acyltransferases (Nat)"/>
    <property type="match status" value="1"/>
</dbReference>
<dbReference type="RefSeq" id="WP_197114431.1">
    <property type="nucleotide sequence ID" value="NZ_JACBXQ010000001.1"/>
</dbReference>
<proteinExistence type="predicted"/>
<feature type="domain" description="N-acetyltransferase" evidence="1">
    <location>
        <begin position="1"/>
        <end position="149"/>
    </location>
</feature>
<reference evidence="2 3" key="1">
    <citation type="submission" date="2020-07" db="EMBL/GenBank/DDBJ databases">
        <title>Facklamia lactis sp. nov., isolated from raw milk.</title>
        <authorList>
            <person name="Doll E.V."/>
            <person name="Huptas C."/>
            <person name="Staib L."/>
            <person name="Wenning M."/>
            <person name="Scherer S."/>
        </authorList>
    </citation>
    <scope>NUCLEOTIDE SEQUENCE [LARGE SCALE GENOMIC DNA]</scope>
    <source>
        <strain evidence="2 3">DSM 111018</strain>
    </source>
</reference>
<name>A0ABS0LNQ8_9LACT</name>
<dbReference type="InterPro" id="IPR000182">
    <property type="entry name" value="GNAT_dom"/>
</dbReference>
<dbReference type="InterPro" id="IPR051531">
    <property type="entry name" value="N-acetyltransferase"/>
</dbReference>
<accession>A0ABS0LNQ8</accession>
<evidence type="ECO:0000313" key="3">
    <source>
        <dbReference type="Proteomes" id="UP000721415"/>
    </source>
</evidence>
<dbReference type="Gene3D" id="3.40.630.30">
    <property type="match status" value="1"/>
</dbReference>
<keyword evidence="3" id="KW-1185">Reference proteome</keyword>
<dbReference type="Proteomes" id="UP000721415">
    <property type="component" value="Unassembled WGS sequence"/>
</dbReference>
<sequence length="149" mass="17231">MGSDEDVTRFLTFPIHKTKEDTKKILDIWLSKYNEKGTNRFAIENKKASEVIGMIVVVKITPERHPEIGYVSSKKFWGMGYMTEACKAMVNYLFGLGYKKILIRIMTENTGANKVIEKGGFSFIKMKKVYCEKLDRNVPLNFYEIVNKN</sequence>
<dbReference type="PROSITE" id="PS51186">
    <property type="entry name" value="GNAT"/>
    <property type="match status" value="1"/>
</dbReference>
<evidence type="ECO:0000313" key="2">
    <source>
        <dbReference type="EMBL" id="MBG9985795.1"/>
    </source>
</evidence>
<evidence type="ECO:0000259" key="1">
    <source>
        <dbReference type="PROSITE" id="PS51186"/>
    </source>
</evidence>
<dbReference type="InterPro" id="IPR016181">
    <property type="entry name" value="Acyl_CoA_acyltransferase"/>
</dbReference>
<organism evidence="2 3">
    <name type="scientific">Facklamia lactis</name>
    <dbReference type="NCBI Taxonomy" id="2749967"/>
    <lineage>
        <taxon>Bacteria</taxon>
        <taxon>Bacillati</taxon>
        <taxon>Bacillota</taxon>
        <taxon>Bacilli</taxon>
        <taxon>Lactobacillales</taxon>
        <taxon>Aerococcaceae</taxon>
        <taxon>Facklamia</taxon>
    </lineage>
</organism>
<gene>
    <name evidence="2" type="ORF">HZY91_02675</name>
</gene>
<dbReference type="PANTHER" id="PTHR43792:SF16">
    <property type="entry name" value="N-ACETYLTRANSFERASE DOMAIN-CONTAINING PROTEIN"/>
    <property type="match status" value="1"/>
</dbReference>
<dbReference type="EMBL" id="JACBXQ010000001">
    <property type="protein sequence ID" value="MBG9985795.1"/>
    <property type="molecule type" value="Genomic_DNA"/>
</dbReference>
<protein>
    <submittedName>
        <fullName evidence="2">GNAT family N-acetyltransferase</fullName>
    </submittedName>
</protein>
<comment type="caution">
    <text evidence="2">The sequence shown here is derived from an EMBL/GenBank/DDBJ whole genome shotgun (WGS) entry which is preliminary data.</text>
</comment>
<dbReference type="PANTHER" id="PTHR43792">
    <property type="entry name" value="GNAT FAMILY, PUTATIVE (AFU_ORTHOLOGUE AFUA_3G00765)-RELATED-RELATED"/>
    <property type="match status" value="1"/>
</dbReference>
<dbReference type="Pfam" id="PF13302">
    <property type="entry name" value="Acetyltransf_3"/>
    <property type="match status" value="1"/>
</dbReference>